<sequence length="441" mass="47785">MNIAEKLSQLVKFRTVSSFDPEEEDDGPFAALIAALPELFPLAHARLERICIGSRGIVYRWQGTDPSLKPAIFCAHFDVVPASETDAWDEPPFSGAIRNGYVWGRGTQDIKVQLACILESAEQLAANGFQPQRTLYFAFGGDEEVGGTRGAGAIAKWFSEQHIHASWVIDEGSPVGQGLVGFVRKPLALIGIAEKGYADIIIEAQGQGGHASMPPRHTALGAVAHALAAIEDNPFPARLTKTTDGFLAALAPHAIAPYKQIFALRRILSPFILKAFSAMPSTNAMVRTTCAATMAQASPKENVLPTLAQAAVNVRMIPGMSSAEVVEHFNLLASPFGAKAYIKFPEHMVEASEESSTSSEGWIAIAKAVSEAFPEAVPAPFLFTASTDTKHYRALTDDIYRFTPLIQTQEDIAAVHNVNEKVSIENLERCVRFYRSLMQGC</sequence>
<dbReference type="GO" id="GO:0008233">
    <property type="term" value="F:peptidase activity"/>
    <property type="evidence" value="ECO:0007669"/>
    <property type="project" value="UniProtKB-KW"/>
</dbReference>
<reference evidence="7" key="1">
    <citation type="submission" date="2017-02" db="EMBL/GenBank/DDBJ databases">
        <authorList>
            <person name="Regsiter A."/>
            <person name="William W."/>
        </authorList>
    </citation>
    <scope>NUCLEOTIDE SEQUENCE</scope>
    <source>
        <strain evidence="7">Bib</strain>
    </source>
</reference>
<evidence type="ECO:0000256" key="1">
    <source>
        <dbReference type="ARBA" id="ARBA00006247"/>
    </source>
</evidence>
<organism evidence="7">
    <name type="scientific">uncultured spirochete</name>
    <dbReference type="NCBI Taxonomy" id="156406"/>
    <lineage>
        <taxon>Bacteria</taxon>
        <taxon>Pseudomonadati</taxon>
        <taxon>Spirochaetota</taxon>
        <taxon>Spirochaetia</taxon>
        <taxon>Spirochaetales</taxon>
        <taxon>environmental samples</taxon>
    </lineage>
</organism>
<dbReference type="SUPFAM" id="SSF53187">
    <property type="entry name" value="Zn-dependent exopeptidases"/>
    <property type="match status" value="1"/>
</dbReference>
<evidence type="ECO:0000259" key="6">
    <source>
        <dbReference type="Pfam" id="PF07687"/>
    </source>
</evidence>
<dbReference type="InterPro" id="IPR047177">
    <property type="entry name" value="Pept_M20A"/>
</dbReference>
<dbReference type="Gene3D" id="3.40.630.10">
    <property type="entry name" value="Zn peptidases"/>
    <property type="match status" value="1"/>
</dbReference>
<dbReference type="GO" id="GO:0046872">
    <property type="term" value="F:metal ion binding"/>
    <property type="evidence" value="ECO:0007669"/>
    <property type="project" value="UniProtKB-KW"/>
</dbReference>
<evidence type="ECO:0000256" key="2">
    <source>
        <dbReference type="ARBA" id="ARBA00022670"/>
    </source>
</evidence>
<keyword evidence="4" id="KW-0378">Hydrolase</keyword>
<gene>
    <name evidence="7" type="ORF">SPIROBIBN47_20016</name>
</gene>
<proteinExistence type="inferred from homology"/>
<dbReference type="PANTHER" id="PTHR45962:SF1">
    <property type="entry name" value="N-FATTY-ACYL-AMINO ACID SYNTHASE_HYDROLASE PM20D1"/>
    <property type="match status" value="1"/>
</dbReference>
<name>A0A3P3XGX9_9SPIR</name>
<dbReference type="Pfam" id="PF01546">
    <property type="entry name" value="Peptidase_M20"/>
    <property type="match status" value="1"/>
</dbReference>
<accession>A0A3P3XGX9</accession>
<evidence type="ECO:0000313" key="7">
    <source>
        <dbReference type="EMBL" id="SLM11421.1"/>
    </source>
</evidence>
<dbReference type="InterPro" id="IPR036264">
    <property type="entry name" value="Bact_exopeptidase_dim_dom"/>
</dbReference>
<keyword evidence="5" id="KW-0862">Zinc</keyword>
<comment type="similarity">
    <text evidence="1">Belongs to the peptidase M20A family.</text>
</comment>
<dbReference type="PANTHER" id="PTHR45962">
    <property type="entry name" value="N-FATTY-ACYL-AMINO ACID SYNTHASE/HYDROLASE PM20D1"/>
    <property type="match status" value="1"/>
</dbReference>
<evidence type="ECO:0000256" key="4">
    <source>
        <dbReference type="ARBA" id="ARBA00022801"/>
    </source>
</evidence>
<dbReference type="InterPro" id="IPR002933">
    <property type="entry name" value="Peptidase_M20"/>
</dbReference>
<dbReference type="Pfam" id="PF07687">
    <property type="entry name" value="M20_dimer"/>
    <property type="match status" value="1"/>
</dbReference>
<dbReference type="Gene3D" id="1.10.150.900">
    <property type="match status" value="1"/>
</dbReference>
<dbReference type="EMBL" id="FWDM01000012">
    <property type="protein sequence ID" value="SLM11421.1"/>
    <property type="molecule type" value="Genomic_DNA"/>
</dbReference>
<evidence type="ECO:0000256" key="5">
    <source>
        <dbReference type="ARBA" id="ARBA00022833"/>
    </source>
</evidence>
<dbReference type="InterPro" id="IPR011650">
    <property type="entry name" value="Peptidase_M20_dimer"/>
</dbReference>
<dbReference type="SUPFAM" id="SSF55031">
    <property type="entry name" value="Bacterial exopeptidase dimerisation domain"/>
    <property type="match status" value="1"/>
</dbReference>
<feature type="domain" description="Peptidase M20 dimerisation" evidence="6">
    <location>
        <begin position="192"/>
        <end position="330"/>
    </location>
</feature>
<keyword evidence="2" id="KW-0645">Protease</keyword>
<dbReference type="AlphaFoldDB" id="A0A3P3XGX9"/>
<protein>
    <submittedName>
        <fullName evidence="7">Peptidase M20</fullName>
    </submittedName>
</protein>
<evidence type="ECO:0000256" key="3">
    <source>
        <dbReference type="ARBA" id="ARBA00022723"/>
    </source>
</evidence>
<keyword evidence="3" id="KW-0479">Metal-binding</keyword>
<dbReference type="Gene3D" id="3.30.70.360">
    <property type="match status" value="1"/>
</dbReference>
<dbReference type="GO" id="GO:0006508">
    <property type="term" value="P:proteolysis"/>
    <property type="evidence" value="ECO:0007669"/>
    <property type="project" value="UniProtKB-KW"/>
</dbReference>